<dbReference type="EMBL" id="FZQP02006815">
    <property type="protein sequence ID" value="VVD03929.1"/>
    <property type="molecule type" value="Genomic_DNA"/>
</dbReference>
<feature type="compositionally biased region" description="Low complexity" evidence="1">
    <location>
        <begin position="161"/>
        <end position="176"/>
    </location>
</feature>
<evidence type="ECO:0000256" key="1">
    <source>
        <dbReference type="SAM" id="MobiDB-lite"/>
    </source>
</evidence>
<proteinExistence type="predicted"/>
<feature type="compositionally biased region" description="Polar residues" evidence="1">
    <location>
        <begin position="57"/>
        <end position="69"/>
    </location>
</feature>
<feature type="compositionally biased region" description="Low complexity" evidence="1">
    <location>
        <begin position="126"/>
        <end position="135"/>
    </location>
</feature>
<protein>
    <submittedName>
        <fullName evidence="2">Uncharacterized protein</fullName>
    </submittedName>
</protein>
<evidence type="ECO:0000313" key="2">
    <source>
        <dbReference type="EMBL" id="VVD03929.1"/>
    </source>
</evidence>
<feature type="region of interest" description="Disordered" evidence="1">
    <location>
        <begin position="1"/>
        <end position="33"/>
    </location>
</feature>
<sequence>MSLLEEPAAKVSKLSGPRNTEDETEDDLYEGQEEWLSEEVLTDEDEYQRMLGEDNSKPVTKTAKSQPIRTRSKFVKLEKKATKAVPEDMSDDEVDIKPRPRTRSKVMMKSREQKAIAKDISGSGGDMDSTSADDASALKKMFVSNKKKDAGNDKQTSNGVKKNTSGNKSTTTANKNVKSNQNMALRNRDDKDMDSEDVSLDMQSLMKPEEMDEEVPSDCETESEADSLYDDFPTTDSEDMNEWFTLDIREERAGDYIPLLGSKAVQLLSEEKQRVLDRLSSLRESLSVMSETGKDQTELLKKATATLSELDAALKFA</sequence>
<feature type="compositionally biased region" description="Basic residues" evidence="1">
    <location>
        <begin position="99"/>
        <end position="108"/>
    </location>
</feature>
<feature type="compositionally biased region" description="Acidic residues" evidence="1">
    <location>
        <begin position="210"/>
        <end position="229"/>
    </location>
</feature>
<dbReference type="Proteomes" id="UP000324832">
    <property type="component" value="Unassembled WGS sequence"/>
</dbReference>
<feature type="region of interest" description="Disordered" evidence="1">
    <location>
        <begin position="49"/>
        <end position="236"/>
    </location>
</feature>
<feature type="compositionally biased region" description="Acidic residues" evidence="1">
    <location>
        <begin position="22"/>
        <end position="33"/>
    </location>
</feature>
<reference evidence="2 3" key="1">
    <citation type="submission" date="2017-07" db="EMBL/GenBank/DDBJ databases">
        <authorList>
            <person name="Talla V."/>
            <person name="Backstrom N."/>
        </authorList>
    </citation>
    <scope>NUCLEOTIDE SEQUENCE [LARGE SCALE GENOMIC DNA]</scope>
</reference>
<evidence type="ECO:0000313" key="3">
    <source>
        <dbReference type="Proteomes" id="UP000324832"/>
    </source>
</evidence>
<organism evidence="2 3">
    <name type="scientific">Leptidea sinapis</name>
    <dbReference type="NCBI Taxonomy" id="189913"/>
    <lineage>
        <taxon>Eukaryota</taxon>
        <taxon>Metazoa</taxon>
        <taxon>Ecdysozoa</taxon>
        <taxon>Arthropoda</taxon>
        <taxon>Hexapoda</taxon>
        <taxon>Insecta</taxon>
        <taxon>Pterygota</taxon>
        <taxon>Neoptera</taxon>
        <taxon>Endopterygota</taxon>
        <taxon>Lepidoptera</taxon>
        <taxon>Glossata</taxon>
        <taxon>Ditrysia</taxon>
        <taxon>Papilionoidea</taxon>
        <taxon>Pieridae</taxon>
        <taxon>Dismorphiinae</taxon>
        <taxon>Leptidea</taxon>
    </lineage>
</organism>
<gene>
    <name evidence="2" type="ORF">LSINAPIS_LOCUS13814</name>
</gene>
<dbReference type="AlphaFoldDB" id="A0A5E4R1U3"/>
<accession>A0A5E4R1U3</accession>
<name>A0A5E4R1U3_9NEOP</name>
<keyword evidence="3" id="KW-1185">Reference proteome</keyword>